<gene>
    <name evidence="5" type="ORF">CB5_LOCUS14051</name>
</gene>
<reference evidence="5" key="1">
    <citation type="submission" date="2020-07" db="EMBL/GenBank/DDBJ databases">
        <authorList>
            <person name="Lin J."/>
        </authorList>
    </citation>
    <scope>NUCLEOTIDE SEQUENCE</scope>
</reference>
<feature type="region of interest" description="Disordered" evidence="1">
    <location>
        <begin position="303"/>
        <end position="327"/>
    </location>
</feature>
<protein>
    <recommendedName>
        <fullName evidence="6">DUF4378 domain-containing protein</fullName>
    </recommendedName>
</protein>
<dbReference type="AlphaFoldDB" id="A0A6V7PIZ6"/>
<dbReference type="PANTHER" id="PTHR46634:SF1">
    <property type="entry name" value="OS02G0816400 PROTEIN"/>
    <property type="match status" value="1"/>
</dbReference>
<feature type="domain" description="DUF4378" evidence="3">
    <location>
        <begin position="751"/>
        <end position="919"/>
    </location>
</feature>
<evidence type="ECO:0000259" key="2">
    <source>
        <dbReference type="Pfam" id="PF12552"/>
    </source>
</evidence>
<dbReference type="InterPro" id="IPR025486">
    <property type="entry name" value="DUF4378"/>
</dbReference>
<evidence type="ECO:0000256" key="1">
    <source>
        <dbReference type="SAM" id="MobiDB-lite"/>
    </source>
</evidence>
<evidence type="ECO:0000259" key="3">
    <source>
        <dbReference type="Pfam" id="PF14309"/>
    </source>
</evidence>
<proteinExistence type="predicted"/>
<evidence type="ECO:0000313" key="5">
    <source>
        <dbReference type="EMBL" id="CAD1830840.1"/>
    </source>
</evidence>
<organism evidence="5">
    <name type="scientific">Ananas comosus var. bracteatus</name>
    <name type="common">red pineapple</name>
    <dbReference type="NCBI Taxonomy" id="296719"/>
    <lineage>
        <taxon>Eukaryota</taxon>
        <taxon>Viridiplantae</taxon>
        <taxon>Streptophyta</taxon>
        <taxon>Embryophyta</taxon>
        <taxon>Tracheophyta</taxon>
        <taxon>Spermatophyta</taxon>
        <taxon>Magnoliopsida</taxon>
        <taxon>Liliopsida</taxon>
        <taxon>Poales</taxon>
        <taxon>Bromeliaceae</taxon>
        <taxon>Bromelioideae</taxon>
        <taxon>Ananas</taxon>
    </lineage>
</organism>
<dbReference type="PANTHER" id="PTHR46634">
    <property type="entry name" value="M REDUCTASE II SUBUNIT GAMMA, PUTATIVE (DUF3741)-RELATED"/>
    <property type="match status" value="1"/>
</dbReference>
<accession>A0A6V7PIZ6</accession>
<sequence>MRRVFSNQFLFTSLSGDQMKGIQKKKGQDLQKPFPGCMGRVVNVFDLNANIVGTKLLTERAYRDGASVGRNRSDAVKVPIDPVTVQGEEKQIRTDLRKSYSNERSSGAPIKRLIEQEMSKEADCKQNPPNVVARLMGVDHLPVGRSDFTSRRISKEEHPFDDLSGDYRSKLYKHHLSSHGNEGWKDVHPLRIDNSRCKNHAKERHEQNCYEKRMSLVHEKFVEAKRLATREKLLHSKEFRQALQVLSSNRELFLKFLEEPNSFLSRRLYENVSPPSDMKRITVLKPSKTIEIKGKRLIDKHLYSDGEESDGDSGKHYRSSSFSPTKTRDLFEPTRIVVLKPNPRKPQEIKSMATLLASSQTSVRGREYKGVSEADELIGSRILAKEITQQMRESLKHKLRDETSVPSIYANKYIGEETSLHQSKCENMEVRKGSDLSEWEFASSISSHHSWDYTNRIGSPCSISSFRMAHSVESSVTLEAKKRLSERWAMIASNSCCQEQEDARRSWSTLGEMLSFPEVKKEQAGNEAIDEPDEKEYNSKSVSVSSKANKDIELYNAASQSLISSAVVPKEVSNKSKSTKSLFSGKISSLFFSRSKKQTQKEYKPSTSSVSNGGIVRHDEVNDNLSECIADGQSKQSSFFNSEANFGKPYSVYCDTTDKGTTKEGIFGESQDQPSPVSVLEVPFSDDYINNIQPPSESTIAGPPQALSRSPPIESIARSLPRDSSQLEVTSPNSLRLSRVFSKADEEQNRFIFIQKLVFSAGLERENLGRNYVKWHSLESPLSPLLLDELSDTKSEGVKSREARSKEKLVFDSVNEALVDTAQANLLAAYPWARTHGFTDKDRPANLSSSVADEVWGVVRNWSYFEKYFLIEDNNSRYVVDLMIKREAAGRAWSEMNWLEIYDLNNELCKMMLEELVEEVFFDLVCL</sequence>
<feature type="domain" description="DUF3741" evidence="4">
    <location>
        <begin position="121"/>
        <end position="142"/>
    </location>
</feature>
<dbReference type="InterPro" id="IPR032795">
    <property type="entry name" value="DUF3741-assoc"/>
</dbReference>
<dbReference type="Pfam" id="PF14383">
    <property type="entry name" value="VARLMGL"/>
    <property type="match status" value="1"/>
</dbReference>
<dbReference type="EMBL" id="LR862148">
    <property type="protein sequence ID" value="CAD1830840.1"/>
    <property type="molecule type" value="Genomic_DNA"/>
</dbReference>
<dbReference type="InterPro" id="IPR022212">
    <property type="entry name" value="DUF3741"/>
</dbReference>
<feature type="region of interest" description="Disordered" evidence="1">
    <location>
        <begin position="521"/>
        <end position="542"/>
    </location>
</feature>
<dbReference type="Pfam" id="PF14309">
    <property type="entry name" value="DUF4378"/>
    <property type="match status" value="1"/>
</dbReference>
<dbReference type="Pfam" id="PF12552">
    <property type="entry name" value="DUF3741"/>
    <property type="match status" value="1"/>
</dbReference>
<feature type="domain" description="DUF3741" evidence="2">
    <location>
        <begin position="219"/>
        <end position="262"/>
    </location>
</feature>
<evidence type="ECO:0008006" key="6">
    <source>
        <dbReference type="Google" id="ProtNLM"/>
    </source>
</evidence>
<evidence type="ECO:0000259" key="4">
    <source>
        <dbReference type="Pfam" id="PF14383"/>
    </source>
</evidence>
<name>A0A6V7PIZ6_ANACO</name>